<feature type="region of interest" description="Disordered" evidence="1">
    <location>
        <begin position="506"/>
        <end position="560"/>
    </location>
</feature>
<organism evidence="3 4">
    <name type="scientific">Azospirillum oryzae</name>
    <dbReference type="NCBI Taxonomy" id="286727"/>
    <lineage>
        <taxon>Bacteria</taxon>
        <taxon>Pseudomonadati</taxon>
        <taxon>Pseudomonadota</taxon>
        <taxon>Alphaproteobacteria</taxon>
        <taxon>Rhodospirillales</taxon>
        <taxon>Azospirillaceae</taxon>
        <taxon>Azospirillum</taxon>
    </lineage>
</organism>
<evidence type="ECO:0000313" key="4">
    <source>
        <dbReference type="Proteomes" id="UP000192936"/>
    </source>
</evidence>
<evidence type="ECO:0000259" key="2">
    <source>
        <dbReference type="Pfam" id="PF03432"/>
    </source>
</evidence>
<dbReference type="RefSeq" id="WP_085084776.1">
    <property type="nucleotide sequence ID" value="NZ_FXAK01000003.1"/>
</dbReference>
<evidence type="ECO:0000313" key="3">
    <source>
        <dbReference type="EMBL" id="SMF39339.1"/>
    </source>
</evidence>
<accession>A0A1X7ETK5</accession>
<sequence>MAKFWDEWSRRPTKADRTAEQARLPGLPSKRGSKSKPHKPERDGPARAEDAQDRADVIRLGLPPPPTSGSGGRAGPRGPRPTPGSGGGGRTGRGVSREGVFRVLNTAKHARATTNQARYIGRVDSHAERNARAGVPLENEAGEIVTDRDGIDAEIQSWNLKAADDNRSAAWKKATADERRDLEDQWRNATTEWRQKNWNKDPLRKTQTAHIIFSIPPASGDAEQLRAAVRAAGAEAFAGHRYVFAIHTDHGRGPHAHFVVQIDPIDATQQRLNLRKHALQRYRAAFVDHAREHGIDVVATRRQDRDKTRDHIHKGEQPLHDHEKRSKWTAADTLRGNVPGWYEQHGREYEYYRNGQEAPDDARPGKLRGFMNRFSKRHTPFADRTQELQTLAKYFAHYPEGEARSRAVESFVTMFKENPRTALWAFSNHAQAFGLADGNSPVLPGRIAAAAARSVDPSPRSTTEQQRQDRDQQRERADRSRQSRRTQQDRDRMARSFNSMAADLAAAGDPEAAAQVAGLAADTAAGRTAPQHQPGSMGKPRQRPQRRPMRGIDKGFGITD</sequence>
<evidence type="ECO:0000256" key="1">
    <source>
        <dbReference type="SAM" id="MobiDB-lite"/>
    </source>
</evidence>
<feature type="domain" description="MobA/VirD2-like nuclease" evidence="2">
    <location>
        <begin position="176"/>
        <end position="294"/>
    </location>
</feature>
<dbReference type="EMBL" id="FXAK01000003">
    <property type="protein sequence ID" value="SMF39339.1"/>
    <property type="molecule type" value="Genomic_DNA"/>
</dbReference>
<dbReference type="InterPro" id="IPR005094">
    <property type="entry name" value="Endonuclease_MobA/VirD2"/>
</dbReference>
<feature type="compositionally biased region" description="Basic and acidic residues" evidence="1">
    <location>
        <begin position="1"/>
        <end position="20"/>
    </location>
</feature>
<protein>
    <submittedName>
        <fullName evidence="3">Relaxase/Mobilisation nuclease domain-containing protein</fullName>
    </submittedName>
</protein>
<feature type="compositionally biased region" description="Low complexity" evidence="1">
    <location>
        <begin position="506"/>
        <end position="517"/>
    </location>
</feature>
<dbReference type="Pfam" id="PF03432">
    <property type="entry name" value="Relaxase"/>
    <property type="match status" value="1"/>
</dbReference>
<reference evidence="3 4" key="1">
    <citation type="submission" date="2017-04" db="EMBL/GenBank/DDBJ databases">
        <authorList>
            <person name="Afonso C.L."/>
            <person name="Miller P.J."/>
            <person name="Scott M.A."/>
            <person name="Spackman E."/>
            <person name="Goraichik I."/>
            <person name="Dimitrov K.M."/>
            <person name="Suarez D.L."/>
            <person name="Swayne D.E."/>
        </authorList>
    </citation>
    <scope>NUCLEOTIDE SEQUENCE [LARGE SCALE GENOMIC DNA]</scope>
    <source>
        <strain evidence="3 4">A2P</strain>
    </source>
</reference>
<feature type="compositionally biased region" description="Basic and acidic residues" evidence="1">
    <location>
        <begin position="466"/>
        <end position="492"/>
    </location>
</feature>
<proteinExistence type="predicted"/>
<gene>
    <name evidence="3" type="ORF">SAMN02982917_1980</name>
</gene>
<feature type="compositionally biased region" description="Basic and acidic residues" evidence="1">
    <location>
        <begin position="38"/>
        <end position="57"/>
    </location>
</feature>
<feature type="region of interest" description="Disordered" evidence="1">
    <location>
        <begin position="303"/>
        <end position="324"/>
    </location>
</feature>
<dbReference type="OrthoDB" id="7359795at2"/>
<feature type="region of interest" description="Disordered" evidence="1">
    <location>
        <begin position="1"/>
        <end position="96"/>
    </location>
</feature>
<name>A0A1X7ETK5_9PROT</name>
<dbReference type="Proteomes" id="UP000192936">
    <property type="component" value="Unassembled WGS sequence"/>
</dbReference>
<dbReference type="STRING" id="286727.SAMN02982917_1980"/>
<feature type="compositionally biased region" description="Basic residues" evidence="1">
    <location>
        <begin position="540"/>
        <end position="549"/>
    </location>
</feature>
<dbReference type="AlphaFoldDB" id="A0A1X7ETK5"/>
<feature type="region of interest" description="Disordered" evidence="1">
    <location>
        <begin position="451"/>
        <end position="492"/>
    </location>
</feature>